<dbReference type="EMBL" id="CP002048">
    <property type="protein sequence ID" value="ADI01090.1"/>
    <property type="molecule type" value="Genomic_DNA"/>
</dbReference>
<dbReference type="Proteomes" id="UP000000378">
    <property type="component" value="Chromosome"/>
</dbReference>
<proteinExistence type="predicted"/>
<dbReference type="OrthoDB" id="2082431at2"/>
<evidence type="ECO:0000313" key="1">
    <source>
        <dbReference type="EMBL" id="ADI01090.1"/>
    </source>
</evidence>
<dbReference type="eggNOG" id="ENOG50303UU">
    <property type="taxonomic scope" value="Bacteria"/>
</dbReference>
<keyword evidence="2" id="KW-1185">Reference proteome</keyword>
<dbReference type="KEGG" id="slp:Slip_0304"/>
<protein>
    <submittedName>
        <fullName evidence="1">Uncharacterized protein</fullName>
    </submittedName>
</protein>
<dbReference type="RefSeq" id="WP_013174492.1">
    <property type="nucleotide sequence ID" value="NC_014220.1"/>
</dbReference>
<name>D7CJX6_SYNLT</name>
<organism evidence="1 2">
    <name type="scientific">Syntrophothermus lipocalidus (strain DSM 12680 / TGB-C1)</name>
    <dbReference type="NCBI Taxonomy" id="643648"/>
    <lineage>
        <taxon>Bacteria</taxon>
        <taxon>Bacillati</taxon>
        <taxon>Bacillota</taxon>
        <taxon>Clostridia</taxon>
        <taxon>Eubacteriales</taxon>
        <taxon>Syntrophomonadaceae</taxon>
        <taxon>Syntrophothermus</taxon>
    </lineage>
</organism>
<sequence>MLTKDNLFTLKLVRQENHLALPTITSLVLVKEIHDVLYQYLVDEEKERLLNTFLDKLKRHMTREKEGNGPFSVPVEELRFLEQEGLDELKYMNWLEIPVYVFEVALNVDSSDEKYEEYVETVFSILDELVVYNRVPGTNLVNVYPQGTV</sequence>
<dbReference type="AlphaFoldDB" id="D7CJX6"/>
<accession>D7CJX6</accession>
<gene>
    <name evidence="1" type="ordered locus">Slip_0304</name>
</gene>
<reference evidence="1 2" key="2">
    <citation type="journal article" date="2010" name="Stand. Genomic Sci.">
        <title>Complete genome sequence of Syntrophothermus lipocalidus type strain (TGB-C1).</title>
        <authorList>
            <person name="Djao O.D."/>
            <person name="Zhang X."/>
            <person name="Lucas S."/>
            <person name="Lapidus A."/>
            <person name="Del Rio T.G."/>
            <person name="Nolan M."/>
            <person name="Tice H."/>
            <person name="Cheng J.F."/>
            <person name="Han C."/>
            <person name="Tapia R."/>
            <person name="Goodwin L."/>
            <person name="Pitluck S."/>
            <person name="Liolios K."/>
            <person name="Ivanova N."/>
            <person name="Mavromatis K."/>
            <person name="Mikhailova N."/>
            <person name="Ovchinnikova G."/>
            <person name="Pati A."/>
            <person name="Brambilla E."/>
            <person name="Chen A."/>
            <person name="Palaniappan K."/>
            <person name="Land M."/>
            <person name="Hauser L."/>
            <person name="Chang Y.J."/>
            <person name="Jeffries C.D."/>
            <person name="Rohde M."/>
            <person name="Sikorski J."/>
            <person name="Spring S."/>
            <person name="Goker M."/>
            <person name="Detter J.C."/>
            <person name="Woyke T."/>
            <person name="Bristow J."/>
            <person name="Eisen J.A."/>
            <person name="Markowitz V."/>
            <person name="Hugenholtz P."/>
            <person name="Kyrpides N.C."/>
            <person name="Klenk H.P."/>
        </authorList>
    </citation>
    <scope>NUCLEOTIDE SEQUENCE [LARGE SCALE GENOMIC DNA]</scope>
    <source>
        <strain evidence="2">DSM 12680 / TGB-C1</strain>
    </source>
</reference>
<reference evidence="2" key="1">
    <citation type="journal article" date="2010" name="Stand. Genomic Sci.">
        <title>Complete genome sequence of Syntrophothermus lipocalidus type strain (TGB-C1T).</title>
        <authorList>
            <consortium name="US DOE Joint Genome Institute (JGI-PGF)"/>
            <person name="Djao O."/>
            <person name="Zhang X."/>
            <person name="Lucas S."/>
            <person name="Lapidus A."/>
            <person name="Glavina Del Rio T."/>
            <person name="Nolan M."/>
            <person name="Tice H."/>
            <person name="Cheng J."/>
            <person name="Han C."/>
            <person name="Tapia R."/>
            <person name="Goodwin L."/>
            <person name="Pitluck S."/>
            <person name="Liolios K."/>
            <person name="Ivanova N."/>
            <person name="Mavromatis K."/>
            <person name="Mikhailova N."/>
            <person name="Ovchinnikova G."/>
            <person name="Pati A."/>
            <person name="Brambilla E."/>
            <person name="Chen A."/>
            <person name="Palaniappan K."/>
            <person name="Land M."/>
            <person name="Hauser L."/>
            <person name="Chang Y."/>
            <person name="Jeffries C."/>
            <person name="Rohde M."/>
            <person name="Sikorski J."/>
            <person name="Spring S."/>
            <person name="Goker M."/>
            <person name="Detter J."/>
            <person name="Woyke T."/>
            <person name="Bristow J."/>
            <person name="Eisen J."/>
            <person name="Markowitz V."/>
            <person name="Hugenholtz P."/>
            <person name="Kyrpides N."/>
            <person name="Klenk H."/>
        </authorList>
    </citation>
    <scope>NUCLEOTIDE SEQUENCE [LARGE SCALE GENOMIC DNA]</scope>
    <source>
        <strain evidence="2">DSM 12680 / TGB-C1</strain>
    </source>
</reference>
<evidence type="ECO:0000313" key="2">
    <source>
        <dbReference type="Proteomes" id="UP000000378"/>
    </source>
</evidence>
<dbReference type="HOGENOM" id="CLU_1795534_0_0_9"/>